<evidence type="ECO:0000313" key="14">
    <source>
        <dbReference type="Proteomes" id="UP000826195"/>
    </source>
</evidence>
<evidence type="ECO:0000313" key="13">
    <source>
        <dbReference type="EMBL" id="KAH0553924.1"/>
    </source>
</evidence>
<keyword evidence="6" id="KW-0805">Transcription regulation</keyword>
<dbReference type="GO" id="GO:0008270">
    <property type="term" value="F:zinc ion binding"/>
    <property type="evidence" value="ECO:0007669"/>
    <property type="project" value="UniProtKB-KW"/>
</dbReference>
<keyword evidence="5" id="KW-0862">Zinc</keyword>
<dbReference type="PROSITE" id="PS00028">
    <property type="entry name" value="ZINC_FINGER_C2H2_1"/>
    <property type="match status" value="2"/>
</dbReference>
<dbReference type="Gene3D" id="3.30.160.60">
    <property type="entry name" value="Classic Zinc Finger"/>
    <property type="match status" value="2"/>
</dbReference>
<dbReference type="GO" id="GO:0005634">
    <property type="term" value="C:nucleus"/>
    <property type="evidence" value="ECO:0007669"/>
    <property type="project" value="UniProtKB-SubCell"/>
</dbReference>
<dbReference type="FunFam" id="3.30.160.60:FF:001385">
    <property type="entry name" value="zinc finger protein 774"/>
    <property type="match status" value="1"/>
</dbReference>
<dbReference type="SUPFAM" id="SSF57667">
    <property type="entry name" value="beta-beta-alpha zinc fingers"/>
    <property type="match status" value="1"/>
</dbReference>
<evidence type="ECO:0000256" key="6">
    <source>
        <dbReference type="ARBA" id="ARBA00023015"/>
    </source>
</evidence>
<evidence type="ECO:0000259" key="12">
    <source>
        <dbReference type="PROSITE" id="PS50157"/>
    </source>
</evidence>
<feature type="region of interest" description="Disordered" evidence="11">
    <location>
        <begin position="164"/>
        <end position="183"/>
    </location>
</feature>
<accession>A0AAV7INV7</accession>
<comment type="caution">
    <text evidence="13">The sequence shown here is derived from an EMBL/GenBank/DDBJ whole genome shotgun (WGS) entry which is preliminary data.</text>
</comment>
<feature type="compositionally biased region" description="Low complexity" evidence="11">
    <location>
        <begin position="492"/>
        <end position="506"/>
    </location>
</feature>
<dbReference type="GO" id="GO:0000981">
    <property type="term" value="F:DNA-binding transcription factor activity, RNA polymerase II-specific"/>
    <property type="evidence" value="ECO:0007669"/>
    <property type="project" value="TreeGrafter"/>
</dbReference>
<feature type="region of interest" description="Disordered" evidence="11">
    <location>
        <begin position="492"/>
        <end position="520"/>
    </location>
</feature>
<gene>
    <name evidence="13" type="ORF">KQX54_005885</name>
</gene>
<comment type="subcellular location">
    <subcellularLocation>
        <location evidence="1">Nucleus</location>
    </subcellularLocation>
</comment>
<organism evidence="13 14">
    <name type="scientific">Cotesia glomerata</name>
    <name type="common">Lepidopteran parasitic wasp</name>
    <name type="synonym">Apanteles glomeratus</name>
    <dbReference type="NCBI Taxonomy" id="32391"/>
    <lineage>
        <taxon>Eukaryota</taxon>
        <taxon>Metazoa</taxon>
        <taxon>Ecdysozoa</taxon>
        <taxon>Arthropoda</taxon>
        <taxon>Hexapoda</taxon>
        <taxon>Insecta</taxon>
        <taxon>Pterygota</taxon>
        <taxon>Neoptera</taxon>
        <taxon>Endopterygota</taxon>
        <taxon>Hymenoptera</taxon>
        <taxon>Apocrita</taxon>
        <taxon>Ichneumonoidea</taxon>
        <taxon>Braconidae</taxon>
        <taxon>Microgastrinae</taxon>
        <taxon>Cotesia</taxon>
    </lineage>
</organism>
<feature type="region of interest" description="Disordered" evidence="11">
    <location>
        <begin position="467"/>
        <end position="486"/>
    </location>
</feature>
<evidence type="ECO:0000256" key="5">
    <source>
        <dbReference type="ARBA" id="ARBA00022833"/>
    </source>
</evidence>
<dbReference type="GO" id="GO:0000977">
    <property type="term" value="F:RNA polymerase II transcription regulatory region sequence-specific DNA binding"/>
    <property type="evidence" value="ECO:0007669"/>
    <property type="project" value="TreeGrafter"/>
</dbReference>
<evidence type="ECO:0000256" key="11">
    <source>
        <dbReference type="SAM" id="MobiDB-lite"/>
    </source>
</evidence>
<dbReference type="GO" id="GO:0009880">
    <property type="term" value="P:embryonic pattern specification"/>
    <property type="evidence" value="ECO:0007669"/>
    <property type="project" value="TreeGrafter"/>
</dbReference>
<reference evidence="13 14" key="1">
    <citation type="journal article" date="2021" name="J. Hered.">
        <title>A chromosome-level genome assembly of the parasitoid wasp, Cotesia glomerata (Hymenoptera: Braconidae).</title>
        <authorList>
            <person name="Pinto B.J."/>
            <person name="Weis J.J."/>
            <person name="Gamble T."/>
            <person name="Ode P.J."/>
            <person name="Paul R."/>
            <person name="Zaspel J.M."/>
        </authorList>
    </citation>
    <scope>NUCLEOTIDE SEQUENCE [LARGE SCALE GENOMIC DNA]</scope>
    <source>
        <strain evidence="13">CgM1</strain>
    </source>
</reference>
<evidence type="ECO:0000256" key="2">
    <source>
        <dbReference type="ARBA" id="ARBA00022723"/>
    </source>
</evidence>
<dbReference type="EMBL" id="JAHXZJ010001119">
    <property type="protein sequence ID" value="KAH0553924.1"/>
    <property type="molecule type" value="Genomic_DNA"/>
</dbReference>
<evidence type="ECO:0000256" key="9">
    <source>
        <dbReference type="ARBA" id="ARBA00023242"/>
    </source>
</evidence>
<dbReference type="InterPro" id="IPR050717">
    <property type="entry name" value="C2H2-ZF_Transcription_Reg"/>
</dbReference>
<evidence type="ECO:0000256" key="7">
    <source>
        <dbReference type="ARBA" id="ARBA00023125"/>
    </source>
</evidence>
<evidence type="ECO:0000256" key="4">
    <source>
        <dbReference type="ARBA" id="ARBA00022771"/>
    </source>
</evidence>
<keyword evidence="14" id="KW-1185">Reference proteome</keyword>
<feature type="domain" description="C2H2-type" evidence="12">
    <location>
        <begin position="526"/>
        <end position="553"/>
    </location>
</feature>
<feature type="compositionally biased region" description="Basic residues" evidence="11">
    <location>
        <begin position="476"/>
        <end position="485"/>
    </location>
</feature>
<feature type="region of interest" description="Disordered" evidence="11">
    <location>
        <begin position="579"/>
        <end position="613"/>
    </location>
</feature>
<dbReference type="PANTHER" id="PTHR14196:SF10">
    <property type="entry name" value="C2H2-TYPE DOMAIN-CONTAINING PROTEIN"/>
    <property type="match status" value="1"/>
</dbReference>
<dbReference type="GO" id="GO:0048619">
    <property type="term" value="P:embryonic hindgut morphogenesis"/>
    <property type="evidence" value="ECO:0007669"/>
    <property type="project" value="TreeGrafter"/>
</dbReference>
<evidence type="ECO:0000256" key="8">
    <source>
        <dbReference type="ARBA" id="ARBA00023163"/>
    </source>
</evidence>
<protein>
    <recommendedName>
        <fullName evidence="12">C2H2-type domain-containing protein</fullName>
    </recommendedName>
</protein>
<keyword evidence="8" id="KW-0804">Transcription</keyword>
<dbReference type="Proteomes" id="UP000826195">
    <property type="component" value="Unassembled WGS sequence"/>
</dbReference>
<dbReference type="InterPro" id="IPR013087">
    <property type="entry name" value="Znf_C2H2_type"/>
</dbReference>
<dbReference type="Pfam" id="PF00096">
    <property type="entry name" value="zf-C2H2"/>
    <property type="match status" value="2"/>
</dbReference>
<feature type="compositionally biased region" description="Low complexity" evidence="11">
    <location>
        <begin position="582"/>
        <end position="604"/>
    </location>
</feature>
<evidence type="ECO:0000256" key="3">
    <source>
        <dbReference type="ARBA" id="ARBA00022737"/>
    </source>
</evidence>
<keyword evidence="9" id="KW-0539">Nucleus</keyword>
<feature type="compositionally biased region" description="Polar residues" evidence="11">
    <location>
        <begin position="507"/>
        <end position="518"/>
    </location>
</feature>
<evidence type="ECO:0000256" key="1">
    <source>
        <dbReference type="ARBA" id="ARBA00004123"/>
    </source>
</evidence>
<name>A0AAV7INV7_COTGL</name>
<sequence length="613" mass="66401">MDLTEAFPGGSDAADDLGKTDFFDFVVSPLSAAPSHCSGTIDDDTVNYLQHRQSRRMYLQDGRRDDDGREIHSTSTSFIKQETNNNTLTALPPVSTITGSLNHHVRNHCIQSSEIPMEADCDYWGTSDDVKDGQQTCNILLEDLNKYCWTTHANPQCRDDVNDTEGHHQNPHHRVSVGNDRHQNTDGAIYTLTVLNNETNSMDGLDCCKSPVASNNDSWTLRPNLDLDAILNLESSHPDADSVHDVQNSAEIARNNERYHIISTTPSSQYATDDSGFVERDNNNDWKLSDQNHLQEVSGDSAESLLRNALQGKLYSGPTQITLASSTKSTGIAVSLSTGSNAQIKQEPQDESMHGCTEEDLLLSQLETTTYRPGDYEKLKSIANEVVENYCNLEPVCSVSGTTTLMYTLDPTSGSLGTITLPAELGQVGTVTVVTAAPQELIDQTTARSDDSAGQIQVVAVNNRPMISNSTTAAKPAKKYSRKNNRNAANANSAAAGANGSVDSGNQSAPGSSPSATVQRKERSLHYCNICHKGFKDKYSVNVHIRTHTGEKPFACSLCGKSFRQKAHLAKHYQTHVTQKPNVGNGCTTSGSNSSNSTRGSHGNDTAVCSPSS</sequence>
<dbReference type="AlphaFoldDB" id="A0AAV7INV7"/>
<dbReference type="InterPro" id="IPR036236">
    <property type="entry name" value="Znf_C2H2_sf"/>
</dbReference>
<evidence type="ECO:0000256" key="10">
    <source>
        <dbReference type="PROSITE-ProRule" id="PRU00042"/>
    </source>
</evidence>
<keyword evidence="3" id="KW-0677">Repeat</keyword>
<dbReference type="SMART" id="SM00355">
    <property type="entry name" value="ZnF_C2H2"/>
    <property type="match status" value="2"/>
</dbReference>
<dbReference type="PROSITE" id="PS50157">
    <property type="entry name" value="ZINC_FINGER_C2H2_2"/>
    <property type="match status" value="2"/>
</dbReference>
<proteinExistence type="predicted"/>
<keyword evidence="7" id="KW-0238">DNA-binding</keyword>
<keyword evidence="2" id="KW-0479">Metal-binding</keyword>
<dbReference type="PANTHER" id="PTHR14196">
    <property type="entry name" value="ODD-SKIPPED - RELATED"/>
    <property type="match status" value="1"/>
</dbReference>
<feature type="domain" description="C2H2-type" evidence="12">
    <location>
        <begin position="554"/>
        <end position="581"/>
    </location>
</feature>
<keyword evidence="4 10" id="KW-0863">Zinc-finger</keyword>